<comment type="caution">
    <text evidence="1">The sequence shown here is derived from an EMBL/GenBank/DDBJ whole genome shotgun (WGS) entry which is preliminary data.</text>
</comment>
<evidence type="ECO:0000313" key="1">
    <source>
        <dbReference type="EMBL" id="MBK1868275.1"/>
    </source>
</evidence>
<dbReference type="Proteomes" id="UP000616151">
    <property type="component" value="Unassembled WGS sequence"/>
</dbReference>
<protein>
    <submittedName>
        <fullName evidence="1">Uncharacterized protein</fullName>
    </submittedName>
</protein>
<proteinExistence type="predicted"/>
<keyword evidence="2" id="KW-1185">Reference proteome</keyword>
<organism evidence="1 2">
    <name type="scientific">Taklimakanibacter albus</name>
    <dbReference type="NCBI Taxonomy" id="2800327"/>
    <lineage>
        <taxon>Bacteria</taxon>
        <taxon>Pseudomonadati</taxon>
        <taxon>Pseudomonadota</taxon>
        <taxon>Alphaproteobacteria</taxon>
        <taxon>Hyphomicrobiales</taxon>
        <taxon>Aestuariivirgaceae</taxon>
        <taxon>Taklimakanibacter</taxon>
    </lineage>
</organism>
<evidence type="ECO:0000313" key="2">
    <source>
        <dbReference type="Proteomes" id="UP000616151"/>
    </source>
</evidence>
<dbReference type="EMBL" id="JAENHL010000007">
    <property type="protein sequence ID" value="MBK1868275.1"/>
    <property type="molecule type" value="Genomic_DNA"/>
</dbReference>
<sequence>MARLPVTDHAVLRYLERICGVDVAEVRRRIFTAAEPALDKAANGITAEGINYRIRRGRVITLHVGKAFPVRRQHAVAMKKIMRQARKVPIKKELSE</sequence>
<name>A0ACC5R6P1_9HYPH</name>
<reference evidence="1" key="1">
    <citation type="submission" date="2021-01" db="EMBL/GenBank/DDBJ databases">
        <authorList>
            <person name="Sun Q."/>
        </authorList>
    </citation>
    <scope>NUCLEOTIDE SEQUENCE</scope>
    <source>
        <strain evidence="1">YIM B02566</strain>
    </source>
</reference>
<accession>A0ACC5R6P1</accession>
<gene>
    <name evidence="1" type="ORF">JHL16_18120</name>
</gene>